<protein>
    <submittedName>
        <fullName evidence="1">Uncharacterized protein</fullName>
    </submittedName>
</protein>
<name>A0A447CVH2_9BRAD</name>
<evidence type="ECO:0000313" key="1">
    <source>
        <dbReference type="EMBL" id="VCU09222.1"/>
    </source>
</evidence>
<dbReference type="RefSeq" id="WP_129609165.1">
    <property type="nucleotide sequence ID" value="NZ_UWOC01000143.1"/>
</dbReference>
<organism evidence="1 2">
    <name type="scientific">Rhodoplanes serenus</name>
    <dbReference type="NCBI Taxonomy" id="200615"/>
    <lineage>
        <taxon>Bacteria</taxon>
        <taxon>Pseudomonadati</taxon>
        <taxon>Pseudomonadota</taxon>
        <taxon>Alphaproteobacteria</taxon>
        <taxon>Hyphomicrobiales</taxon>
        <taxon>Nitrobacteraceae</taxon>
        <taxon>Rhodoplanes</taxon>
    </lineage>
</organism>
<dbReference type="EMBL" id="UWOC01000143">
    <property type="protein sequence ID" value="VCU09222.1"/>
    <property type="molecule type" value="Genomic_DNA"/>
</dbReference>
<accession>A0A447CVH2</accession>
<evidence type="ECO:0000313" key="2">
    <source>
        <dbReference type="Proteomes" id="UP000289200"/>
    </source>
</evidence>
<gene>
    <name evidence="1" type="ORF">RHODGE_RHODGE_02395</name>
</gene>
<comment type="caution">
    <text evidence="1">The sequence shown here is derived from an EMBL/GenBank/DDBJ whole genome shotgun (WGS) entry which is preliminary data.</text>
</comment>
<dbReference type="Proteomes" id="UP000289200">
    <property type="component" value="Unassembled WGS sequence"/>
</dbReference>
<keyword evidence="2" id="KW-1185">Reference proteome</keyword>
<reference evidence="2" key="1">
    <citation type="submission" date="2018-10" db="EMBL/GenBank/DDBJ databases">
        <authorList>
            <person name="Peiro R."/>
            <person name="Begona"/>
            <person name="Cbmso G."/>
            <person name="Lopez M."/>
            <person name="Gonzalez S."/>
            <person name="Sacristan E."/>
            <person name="Castillo E."/>
        </authorList>
    </citation>
    <scope>NUCLEOTIDE SEQUENCE [LARGE SCALE GENOMIC DNA]</scope>
</reference>
<dbReference type="OrthoDB" id="7961227at2"/>
<dbReference type="AlphaFoldDB" id="A0A447CVH2"/>
<proteinExistence type="predicted"/>
<sequence>MSRIKIDHQIPAATQARLLLVVFGARAYGVARRMQRRNFRRPERARYWAEVARAIRKGRAGDSVRSTAITGHVWRAPAPAGAGDRAGL</sequence>